<reference evidence="3" key="1">
    <citation type="journal article" date="2005" name="Nature">
        <title>The map-based sequence of the rice genome.</title>
        <authorList>
            <consortium name="International rice genome sequencing project (IRGSP)"/>
            <person name="Matsumoto T."/>
            <person name="Wu J."/>
            <person name="Kanamori H."/>
            <person name="Katayose Y."/>
            <person name="Fujisawa M."/>
            <person name="Namiki N."/>
            <person name="Mizuno H."/>
            <person name="Yamamoto K."/>
            <person name="Antonio B.A."/>
            <person name="Baba T."/>
            <person name="Sakata K."/>
            <person name="Nagamura Y."/>
            <person name="Aoki H."/>
            <person name="Arikawa K."/>
            <person name="Arita K."/>
            <person name="Bito T."/>
            <person name="Chiden Y."/>
            <person name="Fujitsuka N."/>
            <person name="Fukunaka R."/>
            <person name="Hamada M."/>
            <person name="Harada C."/>
            <person name="Hayashi A."/>
            <person name="Hijishita S."/>
            <person name="Honda M."/>
            <person name="Hosokawa S."/>
            <person name="Ichikawa Y."/>
            <person name="Idonuma A."/>
            <person name="Iijima M."/>
            <person name="Ikeda M."/>
            <person name="Ikeno M."/>
            <person name="Ito K."/>
            <person name="Ito S."/>
            <person name="Ito T."/>
            <person name="Ito Y."/>
            <person name="Ito Y."/>
            <person name="Iwabuchi A."/>
            <person name="Kamiya K."/>
            <person name="Karasawa W."/>
            <person name="Kurita K."/>
            <person name="Katagiri S."/>
            <person name="Kikuta A."/>
            <person name="Kobayashi H."/>
            <person name="Kobayashi N."/>
            <person name="Machita K."/>
            <person name="Maehara T."/>
            <person name="Masukawa M."/>
            <person name="Mizubayashi T."/>
            <person name="Mukai Y."/>
            <person name="Nagasaki H."/>
            <person name="Nagata Y."/>
            <person name="Naito S."/>
            <person name="Nakashima M."/>
            <person name="Nakama Y."/>
            <person name="Nakamichi Y."/>
            <person name="Nakamura M."/>
            <person name="Meguro A."/>
            <person name="Negishi M."/>
            <person name="Ohta I."/>
            <person name="Ohta T."/>
            <person name="Okamoto M."/>
            <person name="Ono N."/>
            <person name="Saji S."/>
            <person name="Sakaguchi M."/>
            <person name="Sakai K."/>
            <person name="Shibata M."/>
            <person name="Shimokawa T."/>
            <person name="Song J."/>
            <person name="Takazaki Y."/>
            <person name="Terasawa K."/>
            <person name="Tsugane M."/>
            <person name="Tsuji K."/>
            <person name="Ueda S."/>
            <person name="Waki K."/>
            <person name="Yamagata H."/>
            <person name="Yamamoto M."/>
            <person name="Yamamoto S."/>
            <person name="Yamane H."/>
            <person name="Yoshiki S."/>
            <person name="Yoshihara R."/>
            <person name="Yukawa K."/>
            <person name="Zhong H."/>
            <person name="Yano M."/>
            <person name="Yuan Q."/>
            <person name="Ouyang S."/>
            <person name="Liu J."/>
            <person name="Jones K.M."/>
            <person name="Gansberger K."/>
            <person name="Moffat K."/>
            <person name="Hill J."/>
            <person name="Bera J."/>
            <person name="Fadrosh D."/>
            <person name="Jin S."/>
            <person name="Johri S."/>
            <person name="Kim M."/>
            <person name="Overton L."/>
            <person name="Reardon M."/>
            <person name="Tsitrin T."/>
            <person name="Vuong H."/>
            <person name="Weaver B."/>
            <person name="Ciecko A."/>
            <person name="Tallon L."/>
            <person name="Jackson J."/>
            <person name="Pai G."/>
            <person name="Aken S.V."/>
            <person name="Utterback T."/>
            <person name="Reidmuller S."/>
            <person name="Feldblyum T."/>
            <person name="Hsiao J."/>
            <person name="Zismann V."/>
            <person name="Iobst S."/>
            <person name="de Vazeille A.R."/>
            <person name="Buell C.R."/>
            <person name="Ying K."/>
            <person name="Li Y."/>
            <person name="Lu T."/>
            <person name="Huang Y."/>
            <person name="Zhao Q."/>
            <person name="Feng Q."/>
            <person name="Zhang L."/>
            <person name="Zhu J."/>
            <person name="Weng Q."/>
            <person name="Mu J."/>
            <person name="Lu Y."/>
            <person name="Fan D."/>
            <person name="Liu Y."/>
            <person name="Guan J."/>
            <person name="Zhang Y."/>
            <person name="Yu S."/>
            <person name="Liu X."/>
            <person name="Zhang Y."/>
            <person name="Hong G."/>
            <person name="Han B."/>
            <person name="Choisne N."/>
            <person name="Demange N."/>
            <person name="Orjeda G."/>
            <person name="Samain S."/>
            <person name="Cattolico L."/>
            <person name="Pelletier E."/>
            <person name="Couloux A."/>
            <person name="Segurens B."/>
            <person name="Wincker P."/>
            <person name="D'Hont A."/>
            <person name="Scarpelli C."/>
            <person name="Weissenbach J."/>
            <person name="Salanoubat M."/>
            <person name="Quetier F."/>
            <person name="Yu Y."/>
            <person name="Kim H.R."/>
            <person name="Rambo T."/>
            <person name="Currie J."/>
            <person name="Collura K."/>
            <person name="Luo M."/>
            <person name="Yang T."/>
            <person name="Ammiraju J.S.S."/>
            <person name="Engler F."/>
            <person name="Soderlund C."/>
            <person name="Wing R.A."/>
            <person name="Palmer L.E."/>
            <person name="de la Bastide M."/>
            <person name="Spiegel L."/>
            <person name="Nascimento L."/>
            <person name="Zutavern T."/>
            <person name="O'Shaughnessy A."/>
            <person name="Dike S."/>
            <person name="Dedhia N."/>
            <person name="Preston R."/>
            <person name="Balija V."/>
            <person name="McCombie W.R."/>
            <person name="Chow T."/>
            <person name="Chen H."/>
            <person name="Chung M."/>
            <person name="Chen C."/>
            <person name="Shaw J."/>
            <person name="Wu H."/>
            <person name="Hsiao K."/>
            <person name="Chao Y."/>
            <person name="Chu M."/>
            <person name="Cheng C."/>
            <person name="Hour A."/>
            <person name="Lee P."/>
            <person name="Lin S."/>
            <person name="Lin Y."/>
            <person name="Liou J."/>
            <person name="Liu S."/>
            <person name="Hsing Y."/>
            <person name="Raghuvanshi S."/>
            <person name="Mohanty A."/>
            <person name="Bharti A.K."/>
            <person name="Gaur A."/>
            <person name="Gupta V."/>
            <person name="Kumar D."/>
            <person name="Ravi V."/>
            <person name="Vij S."/>
            <person name="Kapur A."/>
            <person name="Khurana P."/>
            <person name="Khurana P."/>
            <person name="Khurana J.P."/>
            <person name="Tyagi A.K."/>
            <person name="Gaikwad K."/>
            <person name="Singh A."/>
            <person name="Dalal V."/>
            <person name="Srivastava S."/>
            <person name="Dixit A."/>
            <person name="Pal A.K."/>
            <person name="Ghazi I.A."/>
            <person name="Yadav M."/>
            <person name="Pandit A."/>
            <person name="Bhargava A."/>
            <person name="Sureshbabu K."/>
            <person name="Batra K."/>
            <person name="Sharma T.R."/>
            <person name="Mohapatra T."/>
            <person name="Singh N.K."/>
            <person name="Messing J."/>
            <person name="Nelson A.B."/>
            <person name="Fuks G."/>
            <person name="Kavchok S."/>
            <person name="Keizer G."/>
            <person name="Linton E."/>
            <person name="Llaca V."/>
            <person name="Song R."/>
            <person name="Tanyolac B."/>
            <person name="Young S."/>
            <person name="Ho-Il K."/>
            <person name="Hahn J.H."/>
            <person name="Sangsakoo G."/>
            <person name="Vanavichit A."/>
            <person name="de Mattos Luiz.A.T."/>
            <person name="Zimmer P.D."/>
            <person name="Malone G."/>
            <person name="Dellagostin O."/>
            <person name="de Oliveira A.C."/>
            <person name="Bevan M."/>
            <person name="Bancroft I."/>
            <person name="Minx P."/>
            <person name="Cordum H."/>
            <person name="Wilson R."/>
            <person name="Cheng Z."/>
            <person name="Jin W."/>
            <person name="Jiang J."/>
            <person name="Leong S.A."/>
            <person name="Iwama H."/>
            <person name="Gojobori T."/>
            <person name="Itoh T."/>
            <person name="Niimura Y."/>
            <person name="Fujii Y."/>
            <person name="Habara T."/>
            <person name="Sakai H."/>
            <person name="Sato Y."/>
            <person name="Wilson G."/>
            <person name="Kumar K."/>
            <person name="McCouch S."/>
            <person name="Juretic N."/>
            <person name="Hoen D."/>
            <person name="Wright S."/>
            <person name="Bruskiewich R."/>
            <person name="Bureau T."/>
            <person name="Miyao A."/>
            <person name="Hirochika H."/>
            <person name="Nishikawa T."/>
            <person name="Kadowaki K."/>
            <person name="Sugiura M."/>
            <person name="Burr B."/>
            <person name="Sasaki T."/>
        </authorList>
    </citation>
    <scope>NUCLEOTIDE SEQUENCE [LARGE SCALE GENOMIC DNA]</scope>
    <source>
        <strain evidence="3">cv. Nipponbare</strain>
    </source>
</reference>
<accession>Q2R7S5</accession>
<dbReference type="AlphaFoldDB" id="Q2R7S5"/>
<evidence type="ECO:0000256" key="1">
    <source>
        <dbReference type="SAM" id="Coils"/>
    </source>
</evidence>
<dbReference type="EMBL" id="AC145365">
    <property type="protein sequence ID" value="AAX96874.1"/>
    <property type="molecule type" value="Genomic_DNA"/>
</dbReference>
<feature type="coiled-coil region" evidence="1">
    <location>
        <begin position="68"/>
        <end position="95"/>
    </location>
</feature>
<protein>
    <submittedName>
        <fullName evidence="2">Uncharacterized protein</fullName>
    </submittedName>
</protein>
<evidence type="ECO:0000313" key="3">
    <source>
        <dbReference type="Proteomes" id="UP000000763"/>
    </source>
</evidence>
<dbReference type="Proteomes" id="UP000000763">
    <property type="component" value="Chromosome 11"/>
</dbReference>
<organism evidence="2 3">
    <name type="scientific">Oryza sativa subsp. japonica</name>
    <name type="common">Rice</name>
    <dbReference type="NCBI Taxonomy" id="39947"/>
    <lineage>
        <taxon>Eukaryota</taxon>
        <taxon>Viridiplantae</taxon>
        <taxon>Streptophyta</taxon>
        <taxon>Embryophyta</taxon>
        <taxon>Tracheophyta</taxon>
        <taxon>Spermatophyta</taxon>
        <taxon>Magnoliopsida</taxon>
        <taxon>Liliopsida</taxon>
        <taxon>Poales</taxon>
        <taxon>Poaceae</taxon>
        <taxon>BOP clade</taxon>
        <taxon>Oryzoideae</taxon>
        <taxon>Oryzeae</taxon>
        <taxon>Oryzinae</taxon>
        <taxon>Oryza</taxon>
        <taxon>Oryza sativa</taxon>
    </lineage>
</organism>
<name>Q2R7S5_ORYSJ</name>
<proteinExistence type="predicted"/>
<reference evidence="3" key="2">
    <citation type="journal article" date="2008" name="Nucleic Acids Res.">
        <title>The rice annotation project database (RAP-DB): 2008 update.</title>
        <authorList>
            <consortium name="The rice annotation project (RAP)"/>
        </authorList>
    </citation>
    <scope>GENOME REANNOTATION</scope>
    <source>
        <strain evidence="3">cv. Nipponbare</strain>
    </source>
</reference>
<sequence length="157" mass="17731">MGPHIEQVVDTTPKARYDKPKCGGEDACVEALFGDCSTSLPHHDKSQVITFSDQEGLSSSSISPTYNYEQASLENEELKSQLEESTSKHVGLQEKYDELLCSHENLIDSHAMLEAAHEVIIATEKGKITWIMDLWAWLNLLKITVGTWRRSLRRDQI</sequence>
<evidence type="ECO:0000313" key="2">
    <source>
        <dbReference type="EMBL" id="AAX96874.1"/>
    </source>
</evidence>
<keyword evidence="1" id="KW-0175">Coiled coil</keyword>
<gene>
    <name evidence="2" type="ordered locus">LOC_Os11g15110</name>
</gene>